<comment type="caution">
    <text evidence="1">The sequence shown here is derived from an EMBL/GenBank/DDBJ whole genome shotgun (WGS) entry which is preliminary data.</text>
</comment>
<dbReference type="EMBL" id="LAZR01025907">
    <property type="protein sequence ID" value="KKL70392.1"/>
    <property type="molecule type" value="Genomic_DNA"/>
</dbReference>
<protein>
    <submittedName>
        <fullName evidence="1">Uncharacterized protein</fullName>
    </submittedName>
</protein>
<evidence type="ECO:0000313" key="1">
    <source>
        <dbReference type="EMBL" id="KKL70392.1"/>
    </source>
</evidence>
<reference evidence="1" key="1">
    <citation type="journal article" date="2015" name="Nature">
        <title>Complex archaea that bridge the gap between prokaryotes and eukaryotes.</title>
        <authorList>
            <person name="Spang A."/>
            <person name="Saw J.H."/>
            <person name="Jorgensen S.L."/>
            <person name="Zaremba-Niedzwiedzka K."/>
            <person name="Martijn J."/>
            <person name="Lind A.E."/>
            <person name="van Eijk R."/>
            <person name="Schleper C."/>
            <person name="Guy L."/>
            <person name="Ettema T.J."/>
        </authorList>
    </citation>
    <scope>NUCLEOTIDE SEQUENCE</scope>
</reference>
<sequence>MKELDFIAYVPDLNDPFSYDLCRDMTGCFDGYDPYNHIGRHVISEVLGT</sequence>
<proteinExistence type="predicted"/>
<accession>A0A0F9H555</accession>
<gene>
    <name evidence="1" type="ORF">LCGC14_2105360</name>
</gene>
<organism evidence="1">
    <name type="scientific">marine sediment metagenome</name>
    <dbReference type="NCBI Taxonomy" id="412755"/>
    <lineage>
        <taxon>unclassified sequences</taxon>
        <taxon>metagenomes</taxon>
        <taxon>ecological metagenomes</taxon>
    </lineage>
</organism>
<dbReference type="AlphaFoldDB" id="A0A0F9H555"/>
<name>A0A0F9H555_9ZZZZ</name>